<keyword evidence="4" id="KW-0645">Protease</keyword>
<evidence type="ECO:0000256" key="1">
    <source>
        <dbReference type="ARBA" id="ARBA00011073"/>
    </source>
</evidence>
<reference evidence="4" key="2">
    <citation type="journal article" date="2024" name="Plant">
        <title>Genomic evolution and insights into agronomic trait innovations of Sesamum species.</title>
        <authorList>
            <person name="Miao H."/>
            <person name="Wang L."/>
            <person name="Qu L."/>
            <person name="Liu H."/>
            <person name="Sun Y."/>
            <person name="Le M."/>
            <person name="Wang Q."/>
            <person name="Wei S."/>
            <person name="Zheng Y."/>
            <person name="Lin W."/>
            <person name="Duan Y."/>
            <person name="Cao H."/>
            <person name="Xiong S."/>
            <person name="Wang X."/>
            <person name="Wei L."/>
            <person name="Li C."/>
            <person name="Ma Q."/>
            <person name="Ju M."/>
            <person name="Zhao R."/>
            <person name="Li G."/>
            <person name="Mu C."/>
            <person name="Tian Q."/>
            <person name="Mei H."/>
            <person name="Zhang T."/>
            <person name="Gao T."/>
            <person name="Zhang H."/>
        </authorList>
    </citation>
    <scope>NUCLEOTIDE SEQUENCE</scope>
    <source>
        <strain evidence="4">G02</strain>
    </source>
</reference>
<evidence type="ECO:0000259" key="3">
    <source>
        <dbReference type="Pfam" id="PF06280"/>
    </source>
</evidence>
<dbReference type="Gene3D" id="3.40.50.200">
    <property type="entry name" value="Peptidase S8/S53 domain"/>
    <property type="match status" value="1"/>
</dbReference>
<dbReference type="GO" id="GO:0016020">
    <property type="term" value="C:membrane"/>
    <property type="evidence" value="ECO:0007669"/>
    <property type="project" value="InterPro"/>
</dbReference>
<organism evidence="4">
    <name type="scientific">Sesamum radiatum</name>
    <name type="common">Black benniseed</name>
    <dbReference type="NCBI Taxonomy" id="300843"/>
    <lineage>
        <taxon>Eukaryota</taxon>
        <taxon>Viridiplantae</taxon>
        <taxon>Streptophyta</taxon>
        <taxon>Embryophyta</taxon>
        <taxon>Tracheophyta</taxon>
        <taxon>Spermatophyta</taxon>
        <taxon>Magnoliopsida</taxon>
        <taxon>eudicotyledons</taxon>
        <taxon>Gunneridae</taxon>
        <taxon>Pentapetalae</taxon>
        <taxon>asterids</taxon>
        <taxon>lamiids</taxon>
        <taxon>Lamiales</taxon>
        <taxon>Pedaliaceae</taxon>
        <taxon>Sesamum</taxon>
    </lineage>
</organism>
<dbReference type="PANTHER" id="PTHR10795">
    <property type="entry name" value="PROPROTEIN CONVERTASE SUBTILISIN/KEXIN"/>
    <property type="match status" value="1"/>
</dbReference>
<dbReference type="InterPro" id="IPR010435">
    <property type="entry name" value="C5a/SBT2-like_Fn3"/>
</dbReference>
<gene>
    <name evidence="4" type="ORF">Sradi_4322900</name>
</gene>
<keyword evidence="4" id="KW-0378">Hydrolase</keyword>
<evidence type="ECO:0000256" key="2">
    <source>
        <dbReference type="ARBA" id="ARBA00022729"/>
    </source>
</evidence>
<accession>A0AAW2NQZ8</accession>
<sequence length="309" mass="34094">MLLEAGEGFAMISELAWLHPYSRNSCSHEAEEPSLEPFCYKIALMTTSTTIDRAERPLQAQQYSGSETMSLVPATPFDYGSGHVNPRAALDPGLIFDAGYEDYLGFLCTTPGVDAHEIITRTVTNVAEEETYVITARMAPAIAIETNPPAMTLRPGASRKFSVALTVRSVTGTYSFVEVQLRCPLLPPPNNRVSCTASASNGRCCRRLKSPSAMVSLPRRNPSEMIPLSTLLKSGFTPTLKDSNNFLLFLYRKRKFKAIIHIFSQVNSNKINADAQTHTIFAKALLKENRYEEAAEFLKTLVGKSKIFG</sequence>
<dbReference type="InterPro" id="IPR045051">
    <property type="entry name" value="SBT"/>
</dbReference>
<reference evidence="4" key="1">
    <citation type="submission" date="2020-06" db="EMBL/GenBank/DDBJ databases">
        <authorList>
            <person name="Li T."/>
            <person name="Hu X."/>
            <person name="Zhang T."/>
            <person name="Song X."/>
            <person name="Zhang H."/>
            <person name="Dai N."/>
            <person name="Sheng W."/>
            <person name="Hou X."/>
            <person name="Wei L."/>
        </authorList>
    </citation>
    <scope>NUCLEOTIDE SEQUENCE</scope>
    <source>
        <strain evidence="4">G02</strain>
        <tissue evidence="4">Leaf</tissue>
    </source>
</reference>
<dbReference type="Gene3D" id="2.60.40.2310">
    <property type="match status" value="1"/>
</dbReference>
<proteinExistence type="inferred from homology"/>
<dbReference type="GO" id="GO:0004252">
    <property type="term" value="F:serine-type endopeptidase activity"/>
    <property type="evidence" value="ECO:0007669"/>
    <property type="project" value="InterPro"/>
</dbReference>
<evidence type="ECO:0000313" key="4">
    <source>
        <dbReference type="EMBL" id="KAL0344916.1"/>
    </source>
</evidence>
<comment type="caution">
    <text evidence="4">The sequence shown here is derived from an EMBL/GenBank/DDBJ whole genome shotgun (WGS) entry which is preliminary data.</text>
</comment>
<dbReference type="AlphaFoldDB" id="A0AAW2NQZ8"/>
<protein>
    <submittedName>
        <fullName evidence="4">Subtilisin-like protease SBT2.6</fullName>
    </submittedName>
</protein>
<dbReference type="Pfam" id="PF06280">
    <property type="entry name" value="fn3_5"/>
    <property type="match status" value="1"/>
</dbReference>
<comment type="similarity">
    <text evidence="1">Belongs to the peptidase S8 family.</text>
</comment>
<name>A0AAW2NQZ8_SESRA</name>
<dbReference type="GO" id="GO:0006508">
    <property type="term" value="P:proteolysis"/>
    <property type="evidence" value="ECO:0007669"/>
    <property type="project" value="UniProtKB-KW"/>
</dbReference>
<dbReference type="EMBL" id="JACGWJ010000019">
    <property type="protein sequence ID" value="KAL0344916.1"/>
    <property type="molecule type" value="Genomic_DNA"/>
</dbReference>
<dbReference type="InterPro" id="IPR036852">
    <property type="entry name" value="Peptidase_S8/S53_dom_sf"/>
</dbReference>
<keyword evidence="2" id="KW-0732">Signal</keyword>
<feature type="domain" description="C5a peptidase/Subtilisin-like protease SBT2-like Fn3-like" evidence="3">
    <location>
        <begin position="123"/>
        <end position="181"/>
    </location>
</feature>